<accession>A0A0A0BRM8</accession>
<feature type="non-terminal residue" evidence="2">
    <location>
        <position position="109"/>
    </location>
</feature>
<sequence>MSTSGAALPSAAVALAGLGGLGAATVATGLAAGTLVHEGGAPWAAGLAASAAGLAVAGVTTLVRARPLAPRGTSAALAVSAGTWWLVGTPTVPGAGGGAVAPSAADAAL</sequence>
<dbReference type="AlphaFoldDB" id="A0A0A0BRM8"/>
<gene>
    <name evidence="2" type="ORF">N868_12355</name>
</gene>
<dbReference type="RefSeq" id="WP_043605555.1">
    <property type="nucleotide sequence ID" value="NZ_AXCY01000030.1"/>
</dbReference>
<organism evidence="2 3">
    <name type="scientific">Cellulomonas carbonis T26</name>
    <dbReference type="NCBI Taxonomy" id="947969"/>
    <lineage>
        <taxon>Bacteria</taxon>
        <taxon>Bacillati</taxon>
        <taxon>Actinomycetota</taxon>
        <taxon>Actinomycetes</taxon>
        <taxon>Micrococcales</taxon>
        <taxon>Cellulomonadaceae</taxon>
        <taxon>Cellulomonas</taxon>
    </lineage>
</organism>
<keyword evidence="1" id="KW-1133">Transmembrane helix</keyword>
<keyword evidence="3" id="KW-1185">Reference proteome</keyword>
<evidence type="ECO:0000313" key="2">
    <source>
        <dbReference type="EMBL" id="KGM11128.1"/>
    </source>
</evidence>
<keyword evidence="1" id="KW-0812">Transmembrane</keyword>
<dbReference type="EMBL" id="AXCY01000030">
    <property type="protein sequence ID" value="KGM11128.1"/>
    <property type="molecule type" value="Genomic_DNA"/>
</dbReference>
<evidence type="ECO:0000313" key="3">
    <source>
        <dbReference type="Proteomes" id="UP000029839"/>
    </source>
</evidence>
<keyword evidence="1" id="KW-0472">Membrane</keyword>
<reference evidence="2 3" key="2">
    <citation type="journal article" date="2015" name="Stand. Genomic Sci.">
        <title>Draft genome sequence of Cellulomonas carbonis T26(T) and comparative analysis of six Cellulomonas genomes.</title>
        <authorList>
            <person name="Zhuang W."/>
            <person name="Zhang S."/>
            <person name="Xia X."/>
            <person name="Wang G."/>
        </authorList>
    </citation>
    <scope>NUCLEOTIDE SEQUENCE [LARGE SCALE GENOMIC DNA]</scope>
    <source>
        <strain evidence="2 3">T26</strain>
    </source>
</reference>
<protein>
    <submittedName>
        <fullName evidence="2">Uncharacterized protein</fullName>
    </submittedName>
</protein>
<dbReference type="Proteomes" id="UP000029839">
    <property type="component" value="Unassembled WGS sequence"/>
</dbReference>
<evidence type="ECO:0000256" key="1">
    <source>
        <dbReference type="SAM" id="Phobius"/>
    </source>
</evidence>
<proteinExistence type="predicted"/>
<reference evidence="2 3" key="1">
    <citation type="submission" date="2013-08" db="EMBL/GenBank/DDBJ databases">
        <title>Genome sequencing of Cellulomonas carbonis T26.</title>
        <authorList>
            <person name="Chen F."/>
            <person name="Li Y."/>
            <person name="Wang G."/>
        </authorList>
    </citation>
    <scope>NUCLEOTIDE SEQUENCE [LARGE SCALE GENOMIC DNA]</scope>
    <source>
        <strain evidence="2 3">T26</strain>
    </source>
</reference>
<name>A0A0A0BRM8_9CELL</name>
<comment type="caution">
    <text evidence="2">The sequence shown here is derived from an EMBL/GenBank/DDBJ whole genome shotgun (WGS) entry which is preliminary data.</text>
</comment>
<feature type="transmembrane region" description="Helical" evidence="1">
    <location>
        <begin position="41"/>
        <end position="63"/>
    </location>
</feature>